<dbReference type="PROSITE" id="PS00061">
    <property type="entry name" value="ADH_SHORT"/>
    <property type="match status" value="1"/>
</dbReference>
<protein>
    <submittedName>
        <fullName evidence="4">Uncharacterized protein</fullName>
    </submittedName>
</protein>
<evidence type="ECO:0000256" key="2">
    <source>
        <dbReference type="SAM" id="MobiDB-lite"/>
    </source>
</evidence>
<dbReference type="WBParaSite" id="PSU_v2.g10529.t1">
    <property type="protein sequence ID" value="PSU_v2.g10529.t1"/>
    <property type="gene ID" value="PSU_v2.g10529"/>
</dbReference>
<dbReference type="Pfam" id="PF13561">
    <property type="entry name" value="adh_short_C2"/>
    <property type="match status" value="1"/>
</dbReference>
<dbReference type="FunFam" id="3.40.50.720:FF:000084">
    <property type="entry name" value="Short-chain dehydrogenase reductase"/>
    <property type="match status" value="1"/>
</dbReference>
<dbReference type="InterPro" id="IPR020904">
    <property type="entry name" value="Sc_DH/Rdtase_CS"/>
</dbReference>
<proteinExistence type="predicted"/>
<dbReference type="PRINTS" id="PR00081">
    <property type="entry name" value="GDHRDH"/>
</dbReference>
<dbReference type="Proteomes" id="UP000887577">
    <property type="component" value="Unplaced"/>
</dbReference>
<keyword evidence="3" id="KW-1185">Reference proteome</keyword>
<dbReference type="InterPro" id="IPR002347">
    <property type="entry name" value="SDR_fam"/>
</dbReference>
<name>A0A914XXR5_9BILA</name>
<feature type="compositionally biased region" description="Basic and acidic residues" evidence="2">
    <location>
        <begin position="292"/>
        <end position="304"/>
    </location>
</feature>
<dbReference type="Gene3D" id="3.40.50.720">
    <property type="entry name" value="NAD(P)-binding Rossmann-like Domain"/>
    <property type="match status" value="1"/>
</dbReference>
<dbReference type="GO" id="GO:0016491">
    <property type="term" value="F:oxidoreductase activity"/>
    <property type="evidence" value="ECO:0007669"/>
    <property type="project" value="UniProtKB-KW"/>
</dbReference>
<accession>A0A914XXR5</accession>
<evidence type="ECO:0000313" key="3">
    <source>
        <dbReference type="Proteomes" id="UP000887577"/>
    </source>
</evidence>
<dbReference type="SUPFAM" id="SSF51735">
    <property type="entry name" value="NAD(P)-binding Rossmann-fold domains"/>
    <property type="match status" value="1"/>
</dbReference>
<dbReference type="AlphaFoldDB" id="A0A914XXR5"/>
<keyword evidence="1" id="KW-0560">Oxidoreductase</keyword>
<dbReference type="PANTHER" id="PTHR44115">
    <property type="entry name" value="PROTEIN CBG09704"/>
    <property type="match status" value="1"/>
</dbReference>
<dbReference type="PANTHER" id="PTHR44115:SF4">
    <property type="entry name" value="OXIDOREDUCTASE"/>
    <property type="match status" value="1"/>
</dbReference>
<dbReference type="InterPro" id="IPR036291">
    <property type="entry name" value="NAD(P)-bd_dom_sf"/>
</dbReference>
<sequence length="304" mass="33360">MLQRITRILFFQPLNTSLRFYSTKTMYDFKGKTVIVTGSSAGIGQSTAVRFAKEGANVTIHGRNPEGIEETKQKISELGVGEDRIQVVFGDTVEDKTLQDLVDKTIEKFGQIDVLVNNAGGSSKQEGYDKADISSLDHVLELNLKSVMKLTSIALPYLEKTKGSVVNVSSVDAHKPHPEALNYAVAKSALDAYTRNACCSFAEKGVRINNLNPGWIRTEIKKRGGTSEEGQKKFEETWVKKNVPLARSGLPHEMANIIVFLASSEASFMTGSLIIADGGLQNYSEPQGPAAKTDEEKKEEEEKK</sequence>
<reference evidence="4" key="1">
    <citation type="submission" date="2022-11" db="UniProtKB">
        <authorList>
            <consortium name="WormBaseParasite"/>
        </authorList>
    </citation>
    <scope>IDENTIFICATION</scope>
</reference>
<evidence type="ECO:0000313" key="4">
    <source>
        <dbReference type="WBParaSite" id="PSU_v2.g10529.t1"/>
    </source>
</evidence>
<organism evidence="3 4">
    <name type="scientific">Panagrolaimus superbus</name>
    <dbReference type="NCBI Taxonomy" id="310955"/>
    <lineage>
        <taxon>Eukaryota</taxon>
        <taxon>Metazoa</taxon>
        <taxon>Ecdysozoa</taxon>
        <taxon>Nematoda</taxon>
        <taxon>Chromadorea</taxon>
        <taxon>Rhabditida</taxon>
        <taxon>Tylenchina</taxon>
        <taxon>Panagrolaimomorpha</taxon>
        <taxon>Panagrolaimoidea</taxon>
        <taxon>Panagrolaimidae</taxon>
        <taxon>Panagrolaimus</taxon>
    </lineage>
</organism>
<dbReference type="PRINTS" id="PR00080">
    <property type="entry name" value="SDRFAMILY"/>
</dbReference>
<feature type="region of interest" description="Disordered" evidence="2">
    <location>
        <begin position="279"/>
        <end position="304"/>
    </location>
</feature>
<evidence type="ECO:0000256" key="1">
    <source>
        <dbReference type="ARBA" id="ARBA00023002"/>
    </source>
</evidence>